<reference evidence="7 8" key="1">
    <citation type="journal article" date="2016" name="Nat. Commun.">
        <title>Thousands of microbial genomes shed light on interconnected biogeochemical processes in an aquifer system.</title>
        <authorList>
            <person name="Anantharaman K."/>
            <person name="Brown C.T."/>
            <person name="Hug L.A."/>
            <person name="Sharon I."/>
            <person name="Castelle C.J."/>
            <person name="Probst A.J."/>
            <person name="Thomas B.C."/>
            <person name="Singh A."/>
            <person name="Wilkins M.J."/>
            <person name="Karaoz U."/>
            <person name="Brodie E.L."/>
            <person name="Williams K.H."/>
            <person name="Hubbard S.S."/>
            <person name="Banfield J.F."/>
        </authorList>
    </citation>
    <scope>NUCLEOTIDE SEQUENCE [LARGE SCALE GENOMIC DNA]</scope>
</reference>
<comment type="subcellular location">
    <subcellularLocation>
        <location evidence="5">Cytoplasm</location>
    </subcellularLocation>
</comment>
<comment type="function">
    <text evidence="5">Could be a nuclease involved in processing of the 5'-end of pre-16S rRNA.</text>
</comment>
<dbReference type="SUPFAM" id="SSF53098">
    <property type="entry name" value="Ribonuclease H-like"/>
    <property type="match status" value="1"/>
</dbReference>
<proteinExistence type="inferred from homology"/>
<evidence type="ECO:0000313" key="8">
    <source>
        <dbReference type="Proteomes" id="UP000176778"/>
    </source>
</evidence>
<dbReference type="InterPro" id="IPR005227">
    <property type="entry name" value="YqgF"/>
</dbReference>
<dbReference type="InterPro" id="IPR012337">
    <property type="entry name" value="RNaseH-like_sf"/>
</dbReference>
<organism evidence="7 8">
    <name type="scientific">Candidatus Woesebacteria bacterium RBG_13_46_13</name>
    <dbReference type="NCBI Taxonomy" id="1802479"/>
    <lineage>
        <taxon>Bacteria</taxon>
        <taxon>Candidatus Woeseibacteriota</taxon>
    </lineage>
</organism>
<dbReference type="PANTHER" id="PTHR33317:SF4">
    <property type="entry name" value="POLYNUCLEOTIDYL TRANSFERASE, RIBONUCLEASE H-LIKE SUPERFAMILY PROTEIN"/>
    <property type="match status" value="1"/>
</dbReference>
<feature type="domain" description="YqgF/RNase H-like" evidence="6">
    <location>
        <begin position="1"/>
        <end position="91"/>
    </location>
</feature>
<evidence type="ECO:0000256" key="5">
    <source>
        <dbReference type="HAMAP-Rule" id="MF_00651"/>
    </source>
</evidence>
<comment type="similarity">
    <text evidence="5">Belongs to the YqgF HJR family.</text>
</comment>
<dbReference type="HAMAP" id="MF_00651">
    <property type="entry name" value="Nuclease_YqgF"/>
    <property type="match status" value="1"/>
</dbReference>
<evidence type="ECO:0000259" key="6">
    <source>
        <dbReference type="SMART" id="SM00732"/>
    </source>
</evidence>
<gene>
    <name evidence="7" type="ORF">A2Y68_02265</name>
</gene>
<evidence type="ECO:0000256" key="1">
    <source>
        <dbReference type="ARBA" id="ARBA00022490"/>
    </source>
</evidence>
<dbReference type="PANTHER" id="PTHR33317">
    <property type="entry name" value="POLYNUCLEOTIDYL TRANSFERASE, RIBONUCLEASE H-LIKE SUPERFAMILY PROTEIN"/>
    <property type="match status" value="1"/>
</dbReference>
<dbReference type="Proteomes" id="UP000176778">
    <property type="component" value="Unassembled WGS sequence"/>
</dbReference>
<comment type="caution">
    <text evidence="7">The sequence shown here is derived from an EMBL/GenBank/DDBJ whole genome shotgun (WGS) entry which is preliminary data.</text>
</comment>
<keyword evidence="4 5" id="KW-0378">Hydrolase</keyword>
<dbReference type="NCBIfam" id="TIGR00250">
    <property type="entry name" value="RNAse_H_YqgF"/>
    <property type="match status" value="1"/>
</dbReference>
<dbReference type="InterPro" id="IPR037027">
    <property type="entry name" value="YqgF/RNaseH-like_dom_sf"/>
</dbReference>
<dbReference type="SMART" id="SM00732">
    <property type="entry name" value="YqgFc"/>
    <property type="match status" value="1"/>
</dbReference>
<accession>A0A1F7X5I8</accession>
<evidence type="ECO:0000256" key="4">
    <source>
        <dbReference type="ARBA" id="ARBA00022801"/>
    </source>
</evidence>
<dbReference type="AlphaFoldDB" id="A0A1F7X5I8"/>
<dbReference type="Pfam" id="PF03652">
    <property type="entry name" value="RuvX"/>
    <property type="match status" value="1"/>
</dbReference>
<dbReference type="STRING" id="1802479.A2Y68_02265"/>
<dbReference type="GO" id="GO:0016788">
    <property type="term" value="F:hydrolase activity, acting on ester bonds"/>
    <property type="evidence" value="ECO:0007669"/>
    <property type="project" value="UniProtKB-UniRule"/>
</dbReference>
<dbReference type="GO" id="GO:0004518">
    <property type="term" value="F:nuclease activity"/>
    <property type="evidence" value="ECO:0007669"/>
    <property type="project" value="UniProtKB-KW"/>
</dbReference>
<keyword evidence="1 5" id="KW-0963">Cytoplasm</keyword>
<keyword evidence="2 5" id="KW-0690">Ribosome biogenesis</keyword>
<dbReference type="Gene3D" id="3.30.420.140">
    <property type="entry name" value="YqgF/RNase H-like domain"/>
    <property type="match status" value="1"/>
</dbReference>
<dbReference type="GO" id="GO:0005829">
    <property type="term" value="C:cytosol"/>
    <property type="evidence" value="ECO:0007669"/>
    <property type="project" value="TreeGrafter"/>
</dbReference>
<dbReference type="InterPro" id="IPR006641">
    <property type="entry name" value="YqgF/RNaseH-like_dom"/>
</dbReference>
<evidence type="ECO:0000256" key="2">
    <source>
        <dbReference type="ARBA" id="ARBA00022517"/>
    </source>
</evidence>
<dbReference type="EC" id="3.1.-.-" evidence="5"/>
<evidence type="ECO:0000256" key="3">
    <source>
        <dbReference type="ARBA" id="ARBA00022722"/>
    </source>
</evidence>
<dbReference type="GO" id="GO:0000967">
    <property type="term" value="P:rRNA 5'-end processing"/>
    <property type="evidence" value="ECO:0007669"/>
    <property type="project" value="UniProtKB-UniRule"/>
</dbReference>
<name>A0A1F7X5I8_9BACT</name>
<protein>
    <recommendedName>
        <fullName evidence="5">Putative pre-16S rRNA nuclease</fullName>
        <ecNumber evidence="5">3.1.-.-</ecNumber>
    </recommendedName>
</protein>
<dbReference type="EMBL" id="MGFR01000001">
    <property type="protein sequence ID" value="OGM10241.1"/>
    <property type="molecule type" value="Genomic_DNA"/>
</dbReference>
<sequence>MKYLGVDYGRSKVGISLAVAGLAEPYRVIRYQDLNTLKGQIAEIVKKEEIDKIVVGVSEGKSKEEAEDFGKNLSVDAPVVFFDETLSTQLAQALSREAGVKRKKRKALEDAFAASVMLQSFLDSNV</sequence>
<evidence type="ECO:0000313" key="7">
    <source>
        <dbReference type="EMBL" id="OGM10241.1"/>
    </source>
</evidence>
<keyword evidence="3 5" id="KW-0540">Nuclease</keyword>
<dbReference type="CDD" id="cd16964">
    <property type="entry name" value="YqgF"/>
    <property type="match status" value="1"/>
</dbReference>